<gene>
    <name evidence="1" type="ORF">OCHUTO_0253</name>
</gene>
<sequence length="39" mass="4827">MPKIEMKMKEDLCLEYQVVEQVYLDKKYRKQGLIEKKLH</sequence>
<comment type="caution">
    <text evidence="1">The sequence shown here is derived from an EMBL/GenBank/DDBJ whole genome shotgun (WGS) entry which is preliminary data.</text>
</comment>
<name>A0A0F3MN86_9RICK</name>
<dbReference type="Proteomes" id="UP000033616">
    <property type="component" value="Unassembled WGS sequence"/>
</dbReference>
<proteinExistence type="predicted"/>
<dbReference type="EMBL" id="LANP01000004">
    <property type="protein sequence ID" value="KJV57111.1"/>
    <property type="molecule type" value="Genomic_DNA"/>
</dbReference>
<evidence type="ECO:0000313" key="1">
    <source>
        <dbReference type="EMBL" id="KJV57111.1"/>
    </source>
</evidence>
<dbReference type="AlphaFoldDB" id="A0A0F3MN86"/>
<dbReference type="PATRIC" id="fig|1359168.3.peg.954"/>
<reference evidence="1 2" key="1">
    <citation type="submission" date="2015-02" db="EMBL/GenBank/DDBJ databases">
        <title>Genome Sequencing of Rickettsiales.</title>
        <authorList>
            <person name="Daugherty S.C."/>
            <person name="Su Q."/>
            <person name="Abolude K."/>
            <person name="Beier-Sexton M."/>
            <person name="Carlyon J.A."/>
            <person name="Carter R."/>
            <person name="Day N.P."/>
            <person name="Dumler S.J."/>
            <person name="Dyachenko V."/>
            <person name="Godinez A."/>
            <person name="Kurtti T.J."/>
            <person name="Lichay M."/>
            <person name="Mullins K.E."/>
            <person name="Ott S."/>
            <person name="Pappas-Brown V."/>
            <person name="Paris D.H."/>
            <person name="Patel P."/>
            <person name="Richards A.L."/>
            <person name="Sadzewicz L."/>
            <person name="Sears K."/>
            <person name="Seidman D."/>
            <person name="Sengamalay N."/>
            <person name="Stenos J."/>
            <person name="Tallon L.J."/>
            <person name="Vincent G."/>
            <person name="Fraser C.M."/>
            <person name="Munderloh U."/>
            <person name="Dunning-Hotopp J.C."/>
        </authorList>
    </citation>
    <scope>NUCLEOTIDE SEQUENCE [LARGE SCALE GENOMIC DNA]</scope>
    <source>
        <strain evidence="1 2">Fuller</strain>
    </source>
</reference>
<keyword evidence="2" id="KW-1185">Reference proteome</keyword>
<evidence type="ECO:0000313" key="2">
    <source>
        <dbReference type="Proteomes" id="UP000033616"/>
    </source>
</evidence>
<dbReference type="STRING" id="1359168.OCHUTO_0253"/>
<protein>
    <submittedName>
        <fullName evidence="1">Uncharacterized protein</fullName>
    </submittedName>
</protein>
<accession>A0A0F3MN86</accession>
<organism evidence="1 2">
    <name type="scientific">Orientia chuto str. Dubai</name>
    <dbReference type="NCBI Taxonomy" id="1359168"/>
    <lineage>
        <taxon>Bacteria</taxon>
        <taxon>Pseudomonadati</taxon>
        <taxon>Pseudomonadota</taxon>
        <taxon>Alphaproteobacteria</taxon>
        <taxon>Rickettsiales</taxon>
        <taxon>Rickettsiaceae</taxon>
        <taxon>Rickettsieae</taxon>
        <taxon>Orientia</taxon>
    </lineage>
</organism>